<accession>A0A1X4GIS9</accession>
<dbReference type="Pfam" id="PF03602">
    <property type="entry name" value="Cons_hypoth95"/>
    <property type="match status" value="1"/>
</dbReference>
<keyword evidence="2 3" id="KW-0808">Transferase</keyword>
<dbReference type="NCBIfam" id="TIGR00095">
    <property type="entry name" value="16S rRNA (guanine(966)-N(2))-methyltransferase RsmD"/>
    <property type="match status" value="1"/>
</dbReference>
<evidence type="ECO:0000313" key="3">
    <source>
        <dbReference type="EMBL" id="OSO97013.1"/>
    </source>
</evidence>
<evidence type="ECO:0000256" key="1">
    <source>
        <dbReference type="ARBA" id="ARBA00022603"/>
    </source>
</evidence>
<proteinExistence type="predicted"/>
<dbReference type="Gene3D" id="3.40.50.150">
    <property type="entry name" value="Vaccinia Virus protein VP39"/>
    <property type="match status" value="1"/>
</dbReference>
<dbReference type="PANTHER" id="PTHR43542">
    <property type="entry name" value="METHYLTRANSFERASE"/>
    <property type="match status" value="1"/>
</dbReference>
<comment type="caution">
    <text evidence="3">The sequence shown here is derived from an EMBL/GenBank/DDBJ whole genome shotgun (WGS) entry which is preliminary data.</text>
</comment>
<dbReference type="InterPro" id="IPR002052">
    <property type="entry name" value="DNA_methylase_N6_adenine_CS"/>
</dbReference>
<gene>
    <name evidence="3" type="ORF">B7O87_01795</name>
</gene>
<evidence type="ECO:0000313" key="4">
    <source>
        <dbReference type="Proteomes" id="UP000192997"/>
    </source>
</evidence>
<dbReference type="GO" id="GO:0003676">
    <property type="term" value="F:nucleic acid binding"/>
    <property type="evidence" value="ECO:0007669"/>
    <property type="project" value="InterPro"/>
</dbReference>
<sequence>MSLRIYGNRLLKTLPGKNTRPTSGRVREAVFNIWQGKIDQCRWLDLCAGSGSMGAEALCRGAKLVVGIEKSSHACTIIQENWQHLITEQQVFHILRGDVIQQLKKLSGQTFDRIYFDPPYTSDLYDQVLNAIAGFKLLHKDGEIAVEHSSDFKVPIIPVWQVIRQRKYGNTSLTFYSCREECESDGALYYDTSPSLGTHN</sequence>
<name>A0A1X4GIS9_9CYAN</name>
<dbReference type="CDD" id="cd02440">
    <property type="entry name" value="AdoMet_MTases"/>
    <property type="match status" value="1"/>
</dbReference>
<dbReference type="RefSeq" id="WP_085726923.1">
    <property type="nucleotide sequence ID" value="NZ_NBYN01000006.1"/>
</dbReference>
<evidence type="ECO:0000256" key="2">
    <source>
        <dbReference type="ARBA" id="ARBA00022679"/>
    </source>
</evidence>
<dbReference type="InterPro" id="IPR004398">
    <property type="entry name" value="RNA_MeTrfase_RsmD"/>
</dbReference>
<dbReference type="SUPFAM" id="SSF53335">
    <property type="entry name" value="S-adenosyl-L-methionine-dependent methyltransferases"/>
    <property type="match status" value="1"/>
</dbReference>
<protein>
    <submittedName>
        <fullName evidence="3">16S rRNA (Guanine(966)-N(2))-methyltransferase RsmD</fullName>
    </submittedName>
</protein>
<dbReference type="AlphaFoldDB" id="A0A1X4GIS9"/>
<dbReference type="PROSITE" id="PS00092">
    <property type="entry name" value="N6_MTASE"/>
    <property type="match status" value="1"/>
</dbReference>
<organism evidence="3 4">
    <name type="scientific">Cylindrospermopsis raciborskii CENA303</name>
    <dbReference type="NCBI Taxonomy" id="1170769"/>
    <lineage>
        <taxon>Bacteria</taxon>
        <taxon>Bacillati</taxon>
        <taxon>Cyanobacteriota</taxon>
        <taxon>Cyanophyceae</taxon>
        <taxon>Nostocales</taxon>
        <taxon>Aphanizomenonaceae</taxon>
        <taxon>Cylindrospermopsis</taxon>
    </lineage>
</organism>
<dbReference type="GO" id="GO:0031167">
    <property type="term" value="P:rRNA methylation"/>
    <property type="evidence" value="ECO:0007669"/>
    <property type="project" value="InterPro"/>
</dbReference>
<dbReference type="GO" id="GO:0008168">
    <property type="term" value="F:methyltransferase activity"/>
    <property type="evidence" value="ECO:0007669"/>
    <property type="project" value="UniProtKB-KW"/>
</dbReference>
<dbReference type="Proteomes" id="UP000192997">
    <property type="component" value="Unassembled WGS sequence"/>
</dbReference>
<dbReference type="PIRSF" id="PIRSF004553">
    <property type="entry name" value="CHP00095"/>
    <property type="match status" value="1"/>
</dbReference>
<dbReference type="PANTHER" id="PTHR43542:SF1">
    <property type="entry name" value="METHYLTRANSFERASE"/>
    <property type="match status" value="1"/>
</dbReference>
<dbReference type="EMBL" id="NBYN01000006">
    <property type="protein sequence ID" value="OSO97013.1"/>
    <property type="molecule type" value="Genomic_DNA"/>
</dbReference>
<dbReference type="InterPro" id="IPR029063">
    <property type="entry name" value="SAM-dependent_MTases_sf"/>
</dbReference>
<keyword evidence="1 3" id="KW-0489">Methyltransferase</keyword>
<reference evidence="4" key="1">
    <citation type="submission" date="2017-04" db="EMBL/GenBank/DDBJ databases">
        <authorList>
            <person name="Abreu V.A."/>
            <person name="Popin R.V."/>
            <person name="Rigonato J."/>
            <person name="Andreote A.P."/>
            <person name="Schaker P.C."/>
            <person name="Hoff-Risseti C."/>
            <person name="Alvarenga D.O."/>
            <person name="Varani A.M."/>
            <person name="Fiore M.F."/>
        </authorList>
    </citation>
    <scope>NUCLEOTIDE SEQUENCE [LARGE SCALE GENOMIC DNA]</scope>
    <source>
        <strain evidence="4">CENA303</strain>
    </source>
</reference>